<dbReference type="SMART" id="SM00388">
    <property type="entry name" value="HisKA"/>
    <property type="match status" value="1"/>
</dbReference>
<evidence type="ECO:0000313" key="8">
    <source>
        <dbReference type="Proteomes" id="UP000184368"/>
    </source>
</evidence>
<dbReference type="InterPro" id="IPR005467">
    <property type="entry name" value="His_kinase_dom"/>
</dbReference>
<dbReference type="PRINTS" id="PR00344">
    <property type="entry name" value="BCTRLSENSOR"/>
</dbReference>
<dbReference type="InterPro" id="IPR036890">
    <property type="entry name" value="HATPase_C_sf"/>
</dbReference>
<dbReference type="CDD" id="cd00075">
    <property type="entry name" value="HATPase"/>
    <property type="match status" value="1"/>
</dbReference>
<dbReference type="STRING" id="1302690.BUE76_10750"/>
<dbReference type="InterPro" id="IPR003594">
    <property type="entry name" value="HATPase_dom"/>
</dbReference>
<feature type="transmembrane region" description="Helical" evidence="4">
    <location>
        <begin position="767"/>
        <end position="792"/>
    </location>
</feature>
<dbReference type="OrthoDB" id="9809670at2"/>
<evidence type="ECO:0000313" key="7">
    <source>
        <dbReference type="EMBL" id="SHF98317.1"/>
    </source>
</evidence>
<dbReference type="Gene3D" id="2.130.10.10">
    <property type="entry name" value="YVTN repeat-like/Quinoprotein amine dehydrogenase"/>
    <property type="match status" value="2"/>
</dbReference>
<feature type="domain" description="Histidine kinase" evidence="6">
    <location>
        <begin position="825"/>
        <end position="1037"/>
    </location>
</feature>
<dbReference type="EC" id="2.7.13.3" evidence="2"/>
<sequence length="1053" mass="118174">MTRLFAIFLYCLPVVCFAGSPQPYFRHYGVEQGLSNNRVRCTLQDRFGFLWVGTADGLNRFDGYQFRIFRNSPGDGGSLGDNYINSLVPAPDGALLVATNTGLYRFDYATEKFRPLVLSRYPVGHMATDRKGRIWYVAHNKLKCFDPKERRLHSFVQVPQASSVAVAADGSVWASSADGYLYQYLEASHRFRAYNLFAHSRPASAHKVQRLYPTSDTCLLVGTTNQGAKKFSIAKGSYEDLLTHNEEGSELLVFGFLENGPSEYWIASETGIYTLNPRTHQYRHMRKGFTNPFSLSDNDINTLCADREGGIWAGTNFGGLNYFPKQQIAFERFFPGHEGFALGGNVVHEITADKWGQIWIGTEDAGLSRWNPATGKTDFYLPTGNREALAYSNIHGLVAADNELWIGTFEHGLDVLDIPTGKVLRHYNAGKGSGSLGSNFIVTLYRNRAGEMLVGTWNGLYRYRRASNDFEPFLGHQGQVQNICEDADGAYWICTLGNGVFYYNPTTGQKAVLQYRRGKNNSLANNNVHGQYHDGQGNIWFSTESGLSRYEKASGRFRHFTTEQGLPGNVVYRVEEDRQQRLWITTTKGLGLLHLATGELQSFSIANGLPSDHFNFNSSFQDSSGRIYLGTLKGMVSFQPAQLQTNPYVPPLYFTQVLVNNTRQYGGNLKAPATLPLPFAKALRLPYHQSTFSIDFAALGFAAPEMTRYRYQLEGLDNAWTLLASNRRIYFTSLQPGSYTLRLQVLSPTGTRVLGECRLSITIMPPWWASPLAYAAYLLLAITGLLVLLRYYHRYTRERARRKIELIALKKEKELYEAKMDFFTNVAHEIRTPLTLIKAPLERVLHKTAELPDLQKSLRTMERNTDRLIDLTGQLLDFRKAEANGFQLQFVNTDISRRLAEHFAAQKPLAEQRNLNMSLRLPAKPILGLADGEALNKIFSNLLHNAIKYAQATVRVVASSENDHCTIQVLNDGPLVPPAMREQIFEPFFRLKENGQQGGTGIGLALARSLAQLHGGSLVLQPHESLNVFVLELPLPPQSTSYSIQTQTQTSVS</sequence>
<accession>A0A1M5G3E0</accession>
<dbReference type="Proteomes" id="UP000184368">
    <property type="component" value="Unassembled WGS sequence"/>
</dbReference>
<keyword evidence="4" id="KW-0472">Membrane</keyword>
<comment type="catalytic activity">
    <reaction evidence="1">
        <text>ATP + protein L-histidine = ADP + protein N-phospho-L-histidine.</text>
        <dbReference type="EC" id="2.7.13.3"/>
    </reaction>
</comment>
<dbReference type="PROSITE" id="PS50109">
    <property type="entry name" value="HIS_KIN"/>
    <property type="match status" value="1"/>
</dbReference>
<dbReference type="SUPFAM" id="SSF63829">
    <property type="entry name" value="Calcium-dependent phosphotriesterase"/>
    <property type="match status" value="1"/>
</dbReference>
<dbReference type="AlphaFoldDB" id="A0A1M5G3E0"/>
<dbReference type="InterPro" id="IPR011110">
    <property type="entry name" value="Reg_prop"/>
</dbReference>
<dbReference type="InterPro" id="IPR011047">
    <property type="entry name" value="Quinoprotein_ADH-like_sf"/>
</dbReference>
<reference evidence="7 8" key="1">
    <citation type="submission" date="2016-11" db="EMBL/GenBank/DDBJ databases">
        <authorList>
            <person name="Jaros S."/>
            <person name="Januszkiewicz K."/>
            <person name="Wedrychowicz H."/>
        </authorList>
    </citation>
    <scope>NUCLEOTIDE SEQUENCE [LARGE SCALE GENOMIC DNA]</scope>
    <source>
        <strain evidence="7 8">DSM 26897</strain>
    </source>
</reference>
<name>A0A1M5G3E0_9BACT</name>
<keyword evidence="7" id="KW-0808">Transferase</keyword>
<keyword evidence="4" id="KW-0812">Transmembrane</keyword>
<dbReference type="Gene3D" id="2.60.40.10">
    <property type="entry name" value="Immunoglobulins"/>
    <property type="match status" value="1"/>
</dbReference>
<proteinExistence type="predicted"/>
<dbReference type="SUPFAM" id="SSF55874">
    <property type="entry name" value="ATPase domain of HSP90 chaperone/DNA topoisomerase II/histidine kinase"/>
    <property type="match status" value="1"/>
</dbReference>
<dbReference type="Pfam" id="PF07495">
    <property type="entry name" value="Y_Y_Y"/>
    <property type="match status" value="1"/>
</dbReference>
<dbReference type="RefSeq" id="WP_073046051.1">
    <property type="nucleotide sequence ID" value="NZ_FQUO01000015.1"/>
</dbReference>
<dbReference type="PANTHER" id="PTHR43547:SF2">
    <property type="entry name" value="HYBRID SIGNAL TRANSDUCTION HISTIDINE KINASE C"/>
    <property type="match status" value="1"/>
</dbReference>
<dbReference type="SUPFAM" id="SSF50998">
    <property type="entry name" value="Quinoprotein alcohol dehydrogenase-like"/>
    <property type="match status" value="1"/>
</dbReference>
<keyword evidence="3" id="KW-0597">Phosphoprotein</keyword>
<evidence type="ECO:0000256" key="1">
    <source>
        <dbReference type="ARBA" id="ARBA00000085"/>
    </source>
</evidence>
<evidence type="ECO:0000259" key="6">
    <source>
        <dbReference type="PROSITE" id="PS50109"/>
    </source>
</evidence>
<evidence type="ECO:0000256" key="3">
    <source>
        <dbReference type="ARBA" id="ARBA00022553"/>
    </source>
</evidence>
<dbReference type="CDD" id="cd00082">
    <property type="entry name" value="HisKA"/>
    <property type="match status" value="1"/>
</dbReference>
<feature type="chain" id="PRO_5009910314" description="histidine kinase" evidence="5">
    <location>
        <begin position="19"/>
        <end position="1053"/>
    </location>
</feature>
<dbReference type="Pfam" id="PF00512">
    <property type="entry name" value="HisKA"/>
    <property type="match status" value="1"/>
</dbReference>
<dbReference type="SMART" id="SM00387">
    <property type="entry name" value="HATPase_c"/>
    <property type="match status" value="1"/>
</dbReference>
<keyword evidence="7" id="KW-0418">Kinase</keyword>
<evidence type="ECO:0000256" key="2">
    <source>
        <dbReference type="ARBA" id="ARBA00012438"/>
    </source>
</evidence>
<keyword evidence="5" id="KW-0732">Signal</keyword>
<dbReference type="Pfam" id="PF07494">
    <property type="entry name" value="Reg_prop"/>
    <property type="match status" value="4"/>
</dbReference>
<dbReference type="InterPro" id="IPR036097">
    <property type="entry name" value="HisK_dim/P_sf"/>
</dbReference>
<dbReference type="GO" id="GO:0000155">
    <property type="term" value="F:phosphorelay sensor kinase activity"/>
    <property type="evidence" value="ECO:0007669"/>
    <property type="project" value="InterPro"/>
</dbReference>
<dbReference type="Gene3D" id="3.30.565.10">
    <property type="entry name" value="Histidine kinase-like ATPase, C-terminal domain"/>
    <property type="match status" value="1"/>
</dbReference>
<keyword evidence="8" id="KW-1185">Reference proteome</keyword>
<dbReference type="InterPro" id="IPR015943">
    <property type="entry name" value="WD40/YVTN_repeat-like_dom_sf"/>
</dbReference>
<organism evidence="7 8">
    <name type="scientific">Cnuella takakiae</name>
    <dbReference type="NCBI Taxonomy" id="1302690"/>
    <lineage>
        <taxon>Bacteria</taxon>
        <taxon>Pseudomonadati</taxon>
        <taxon>Bacteroidota</taxon>
        <taxon>Chitinophagia</taxon>
        <taxon>Chitinophagales</taxon>
        <taxon>Chitinophagaceae</taxon>
        <taxon>Cnuella</taxon>
    </lineage>
</organism>
<gene>
    <name evidence="7" type="ORF">SAMN05444008_11587</name>
</gene>
<dbReference type="EMBL" id="FQUO01000015">
    <property type="protein sequence ID" value="SHF98317.1"/>
    <property type="molecule type" value="Genomic_DNA"/>
</dbReference>
<evidence type="ECO:0000256" key="4">
    <source>
        <dbReference type="SAM" id="Phobius"/>
    </source>
</evidence>
<dbReference type="FunFam" id="1.10.287.130:FF:000045">
    <property type="entry name" value="Two-component system sensor histidine kinase/response regulator"/>
    <property type="match status" value="1"/>
</dbReference>
<dbReference type="Gene3D" id="1.10.287.130">
    <property type="match status" value="1"/>
</dbReference>
<dbReference type="InterPro" id="IPR004358">
    <property type="entry name" value="Sig_transdc_His_kin-like_C"/>
</dbReference>
<dbReference type="InterPro" id="IPR011123">
    <property type="entry name" value="Y_Y_Y"/>
</dbReference>
<dbReference type="SUPFAM" id="SSF47384">
    <property type="entry name" value="Homodimeric domain of signal transducing histidine kinase"/>
    <property type="match status" value="1"/>
</dbReference>
<dbReference type="InterPro" id="IPR013783">
    <property type="entry name" value="Ig-like_fold"/>
</dbReference>
<evidence type="ECO:0000256" key="5">
    <source>
        <dbReference type="SAM" id="SignalP"/>
    </source>
</evidence>
<dbReference type="PANTHER" id="PTHR43547">
    <property type="entry name" value="TWO-COMPONENT HISTIDINE KINASE"/>
    <property type="match status" value="1"/>
</dbReference>
<protein>
    <recommendedName>
        <fullName evidence="2">histidine kinase</fullName>
        <ecNumber evidence="2">2.7.13.3</ecNumber>
    </recommendedName>
</protein>
<keyword evidence="4" id="KW-1133">Transmembrane helix</keyword>
<feature type="signal peptide" evidence="5">
    <location>
        <begin position="1"/>
        <end position="18"/>
    </location>
</feature>
<dbReference type="InterPro" id="IPR003661">
    <property type="entry name" value="HisK_dim/P_dom"/>
</dbReference>
<dbReference type="Pfam" id="PF02518">
    <property type="entry name" value="HATPase_c"/>
    <property type="match status" value="1"/>
</dbReference>